<name>A0A5Q2MWX6_9FIRM</name>
<dbReference type="Proteomes" id="UP000366051">
    <property type="component" value="Chromosome"/>
</dbReference>
<keyword evidence="3" id="KW-1185">Reference proteome</keyword>
<dbReference type="InterPro" id="IPR019076">
    <property type="entry name" value="Spore_lipoprot_YhcN/YlaJ-like"/>
</dbReference>
<dbReference type="KEGG" id="hcv:FTV88_0052"/>
<dbReference type="EMBL" id="CP045875">
    <property type="protein sequence ID" value="QGG46231.1"/>
    <property type="molecule type" value="Genomic_DNA"/>
</dbReference>
<keyword evidence="1" id="KW-1133">Transmembrane helix</keyword>
<evidence type="ECO:0000313" key="3">
    <source>
        <dbReference type="Proteomes" id="UP000366051"/>
    </source>
</evidence>
<feature type="transmembrane region" description="Helical" evidence="1">
    <location>
        <begin position="20"/>
        <end position="38"/>
    </location>
</feature>
<reference evidence="3" key="1">
    <citation type="submission" date="2019-11" db="EMBL/GenBank/DDBJ databases">
        <title>Genome sequence of Heliorestis convoluta strain HH, an alkaliphilic and minimalistic phototrophic bacterium from a soda lake in Egypt.</title>
        <authorList>
            <person name="Dewey E.D."/>
            <person name="Stokes L.M."/>
            <person name="Burchell B.M."/>
            <person name="Shaffer K.N."/>
            <person name="Huntington A.M."/>
            <person name="Baker J.M."/>
            <person name="Nadendla S."/>
            <person name="Giglio M.G."/>
            <person name="Touchman J.W."/>
            <person name="Blankenship R.E."/>
            <person name="Madigan M.T."/>
            <person name="Sattley W.M."/>
        </authorList>
    </citation>
    <scope>NUCLEOTIDE SEQUENCE [LARGE SCALE GENOMIC DNA]</scope>
    <source>
        <strain evidence="3">HH</strain>
    </source>
</reference>
<keyword evidence="2" id="KW-0449">Lipoprotein</keyword>
<evidence type="ECO:0000256" key="1">
    <source>
        <dbReference type="SAM" id="Phobius"/>
    </source>
</evidence>
<evidence type="ECO:0000313" key="2">
    <source>
        <dbReference type="EMBL" id="QGG46231.1"/>
    </source>
</evidence>
<sequence length="166" mass="19100">MSSDSRIEKRYNLQKVPKLFILSILFLLTSILFTGCGIPEERKKVEFHSNVSGDPVLYHPDIVEDIKNKAMNVKGVKDSTAVVIDKDISTALKVTGFDRLRLRSIRNQLAEEVLENYEGYRIHVTTDKKIFHQIRQIETQQGEQEAIITPEIEAKIRVINHQIDKL</sequence>
<dbReference type="Pfam" id="PF09580">
    <property type="entry name" value="Spore_YhcN_YlaJ"/>
    <property type="match status" value="1"/>
</dbReference>
<organism evidence="2 3">
    <name type="scientific">Heliorestis convoluta</name>
    <dbReference type="NCBI Taxonomy" id="356322"/>
    <lineage>
        <taxon>Bacteria</taxon>
        <taxon>Bacillati</taxon>
        <taxon>Bacillota</taxon>
        <taxon>Clostridia</taxon>
        <taxon>Eubacteriales</taxon>
        <taxon>Heliobacteriaceae</taxon>
        <taxon>Heliorestis</taxon>
    </lineage>
</organism>
<protein>
    <submittedName>
        <fullName evidence="2">Sporulation lipoprotein YhcN/YlaJ-like protein</fullName>
    </submittedName>
</protein>
<dbReference type="RefSeq" id="WP_162007817.1">
    <property type="nucleotide sequence ID" value="NZ_CP045875.1"/>
</dbReference>
<proteinExistence type="predicted"/>
<gene>
    <name evidence="2" type="ORF">FTV88_0052</name>
</gene>
<keyword evidence="1" id="KW-0812">Transmembrane</keyword>
<dbReference type="AlphaFoldDB" id="A0A5Q2MWX6"/>
<accession>A0A5Q2MWX6</accession>
<keyword evidence="1" id="KW-0472">Membrane</keyword>